<evidence type="ECO:0000256" key="2">
    <source>
        <dbReference type="ARBA" id="ARBA00003679"/>
    </source>
</evidence>
<keyword evidence="8" id="KW-0479">Metal-binding</keyword>
<dbReference type="RefSeq" id="WP_043058265.1">
    <property type="nucleotide sequence ID" value="NZ_LXEY01000021.1"/>
</dbReference>
<dbReference type="OrthoDB" id="9815130at2"/>
<dbReference type="Proteomes" id="UP000078292">
    <property type="component" value="Unassembled WGS sequence"/>
</dbReference>
<feature type="domain" description="tRNA synthetases class I catalytic" evidence="14">
    <location>
        <begin position="34"/>
        <end position="346"/>
    </location>
</feature>
<evidence type="ECO:0000256" key="6">
    <source>
        <dbReference type="ARBA" id="ARBA00020068"/>
    </source>
</evidence>
<dbReference type="GO" id="GO:0035446">
    <property type="term" value="F:cysteine-glucosaminylinositol ligase activity"/>
    <property type="evidence" value="ECO:0007669"/>
    <property type="project" value="UniProtKB-EC"/>
</dbReference>
<dbReference type="EMBL" id="LXEY01000021">
    <property type="protein sequence ID" value="OAV59766.1"/>
    <property type="molecule type" value="Genomic_DNA"/>
</dbReference>
<dbReference type="PANTHER" id="PTHR10890">
    <property type="entry name" value="CYSTEINYL-TRNA SYNTHETASE"/>
    <property type="match status" value="1"/>
</dbReference>
<evidence type="ECO:0000259" key="14">
    <source>
        <dbReference type="Pfam" id="PF01406"/>
    </source>
</evidence>
<evidence type="ECO:0000313" key="16">
    <source>
        <dbReference type="Proteomes" id="UP000078292"/>
    </source>
</evidence>
<dbReference type="Gene3D" id="3.40.50.620">
    <property type="entry name" value="HUPs"/>
    <property type="match status" value="1"/>
</dbReference>
<evidence type="ECO:0000256" key="7">
    <source>
        <dbReference type="ARBA" id="ARBA00022598"/>
    </source>
</evidence>
<evidence type="ECO:0000256" key="9">
    <source>
        <dbReference type="ARBA" id="ARBA00022741"/>
    </source>
</evidence>
<dbReference type="Gene3D" id="1.20.120.640">
    <property type="entry name" value="Anticodon-binding domain of a subclass of class I aminoacyl-tRNA synthetases"/>
    <property type="match status" value="1"/>
</dbReference>
<dbReference type="GO" id="GO:0005524">
    <property type="term" value="F:ATP binding"/>
    <property type="evidence" value="ECO:0007669"/>
    <property type="project" value="UniProtKB-KW"/>
</dbReference>
<dbReference type="GO" id="GO:0006423">
    <property type="term" value="P:cysteinyl-tRNA aminoacylation"/>
    <property type="evidence" value="ECO:0007669"/>
    <property type="project" value="TreeGrafter"/>
</dbReference>
<name>A0A1B7LX50_9MICC</name>
<keyword evidence="11" id="KW-0067">ATP-binding</keyword>
<gene>
    <name evidence="15" type="ORF">A6F49_13395</name>
</gene>
<evidence type="ECO:0000256" key="8">
    <source>
        <dbReference type="ARBA" id="ARBA00022723"/>
    </source>
</evidence>
<dbReference type="Pfam" id="PF01406">
    <property type="entry name" value="tRNA-synt_1e"/>
    <property type="match status" value="1"/>
</dbReference>
<organism evidence="15 16">
    <name type="scientific">Enteractinococcus helveticum</name>
    <dbReference type="NCBI Taxonomy" id="1837282"/>
    <lineage>
        <taxon>Bacteria</taxon>
        <taxon>Bacillati</taxon>
        <taxon>Actinomycetota</taxon>
        <taxon>Actinomycetes</taxon>
        <taxon>Micrococcales</taxon>
        <taxon>Micrococcaceae</taxon>
    </lineage>
</organism>
<evidence type="ECO:0000256" key="3">
    <source>
        <dbReference type="ARBA" id="ARBA00007723"/>
    </source>
</evidence>
<dbReference type="GO" id="GO:0010125">
    <property type="term" value="P:mycothiol biosynthetic process"/>
    <property type="evidence" value="ECO:0007669"/>
    <property type="project" value="InterPro"/>
</dbReference>
<dbReference type="AlphaFoldDB" id="A0A1B7LX50"/>
<keyword evidence="16" id="KW-1185">Reference proteome</keyword>
<accession>A0A1B7LX50</accession>
<dbReference type="GO" id="GO:0004817">
    <property type="term" value="F:cysteine-tRNA ligase activity"/>
    <property type="evidence" value="ECO:0007669"/>
    <property type="project" value="TreeGrafter"/>
</dbReference>
<dbReference type="GO" id="GO:0046872">
    <property type="term" value="F:metal ion binding"/>
    <property type="evidence" value="ECO:0007669"/>
    <property type="project" value="UniProtKB-KW"/>
</dbReference>
<dbReference type="PRINTS" id="PR00983">
    <property type="entry name" value="TRNASYNTHCYS"/>
</dbReference>
<dbReference type="InterPro" id="IPR024909">
    <property type="entry name" value="Cys-tRNA/MSH_ligase"/>
</dbReference>
<evidence type="ECO:0000256" key="4">
    <source>
        <dbReference type="ARBA" id="ARBA00011245"/>
    </source>
</evidence>
<dbReference type="PANTHER" id="PTHR10890:SF3">
    <property type="entry name" value="CYSTEINE--TRNA LIGASE, CYTOPLASMIC"/>
    <property type="match status" value="1"/>
</dbReference>
<sequence length="424" mass="47222">MKSWITPFPVALPAQQDNLHLFNTVTQQKQRVAVADDHATMYVCGITPYDATHLGHANTYVTFDLLYRYWLAAGYRVTYTQNVTDVDDPLFERANEMGIDYQELAEDQTNLFRSDMQHLNVLAPAHYLSVSETVDWVRTMVREMVDAGVAYTVPGNDQNPDGDIYFSIEAAEQHTEWRLGSVGAHSQEEMTEFFPERGGDPQRPGKRNPLDPLIWSARREGEPHWHDDVLGDGRPGWHVECSAIAYHTLPAPFTVQGGGSDLRFPHHEFSAAHTTAVTGKPMADYFVHSGMVGLDGVKMSKSLGNLELVSNLVSRVESPMAIRALLLSNHYRSDWSYSHEKLGEATKRIQAWRSAMACEQAGDAQTLLQNIFAALSDDLDAPRALDAVDQWAQDSVARGIPRASDLPSINVAVVLDALLGIKLY</sequence>
<comment type="subunit">
    <text evidence="4">Monomer.</text>
</comment>
<evidence type="ECO:0000256" key="10">
    <source>
        <dbReference type="ARBA" id="ARBA00022833"/>
    </source>
</evidence>
<keyword evidence="9" id="KW-0547">Nucleotide-binding</keyword>
<comment type="catalytic activity">
    <reaction evidence="13">
        <text>1D-myo-inositol 2-amino-2-deoxy-alpha-D-glucopyranoside + L-cysteine + ATP = 1D-myo-inositol 2-(L-cysteinylamino)-2-deoxy-alpha-D-glucopyranoside + AMP + diphosphate + H(+)</text>
        <dbReference type="Rhea" id="RHEA:26176"/>
        <dbReference type="ChEBI" id="CHEBI:15378"/>
        <dbReference type="ChEBI" id="CHEBI:30616"/>
        <dbReference type="ChEBI" id="CHEBI:33019"/>
        <dbReference type="ChEBI" id="CHEBI:35235"/>
        <dbReference type="ChEBI" id="CHEBI:58886"/>
        <dbReference type="ChEBI" id="CHEBI:58887"/>
        <dbReference type="ChEBI" id="CHEBI:456215"/>
        <dbReference type="EC" id="6.3.1.13"/>
    </reaction>
</comment>
<dbReference type="InterPro" id="IPR017812">
    <property type="entry name" value="Mycothiol_ligase_MshC"/>
</dbReference>
<keyword evidence="10" id="KW-0862">Zinc</keyword>
<keyword evidence="7 15" id="KW-0436">Ligase</keyword>
<comment type="similarity">
    <text evidence="3">Belongs to the class-I aminoacyl-tRNA synthetase family. MshC subfamily.</text>
</comment>
<dbReference type="STRING" id="1837282.A6F49_13395"/>
<evidence type="ECO:0000256" key="11">
    <source>
        <dbReference type="ARBA" id="ARBA00022840"/>
    </source>
</evidence>
<dbReference type="CDD" id="cd00672">
    <property type="entry name" value="CysRS_core"/>
    <property type="match status" value="1"/>
</dbReference>
<dbReference type="NCBIfam" id="TIGR03447">
    <property type="entry name" value="mycothiol_MshC"/>
    <property type="match status" value="1"/>
</dbReference>
<evidence type="ECO:0000256" key="13">
    <source>
        <dbReference type="ARBA" id="ARBA00048350"/>
    </source>
</evidence>
<proteinExistence type="inferred from homology"/>
<evidence type="ECO:0000256" key="1">
    <source>
        <dbReference type="ARBA" id="ARBA00001947"/>
    </source>
</evidence>
<evidence type="ECO:0000256" key="5">
    <source>
        <dbReference type="ARBA" id="ARBA00012088"/>
    </source>
</evidence>
<dbReference type="GO" id="GO:0005829">
    <property type="term" value="C:cytosol"/>
    <property type="evidence" value="ECO:0007669"/>
    <property type="project" value="TreeGrafter"/>
</dbReference>
<comment type="function">
    <text evidence="2">Catalyzes the ATP-dependent condensation of GlcN-Ins and L-cysteine to form L-Cys-GlcN-Ins.</text>
</comment>
<dbReference type="InterPro" id="IPR032678">
    <property type="entry name" value="tRNA-synt_1_cat_dom"/>
</dbReference>
<evidence type="ECO:0000256" key="12">
    <source>
        <dbReference type="ARBA" id="ARBA00033376"/>
    </source>
</evidence>
<dbReference type="EC" id="6.3.1.13" evidence="5"/>
<comment type="caution">
    <text evidence="15">The sequence shown here is derived from an EMBL/GenBank/DDBJ whole genome shotgun (WGS) entry which is preliminary data.</text>
</comment>
<comment type="cofactor">
    <cofactor evidence="1">
        <name>Zn(2+)</name>
        <dbReference type="ChEBI" id="CHEBI:29105"/>
    </cofactor>
</comment>
<protein>
    <recommendedName>
        <fullName evidence="6">L-cysteine:1D-myo-inositol 2-amino-2-deoxy-alpha-D-glucopyranoside ligase</fullName>
        <ecNumber evidence="5">6.3.1.13</ecNumber>
    </recommendedName>
    <alternativeName>
        <fullName evidence="12">Mycothiol ligase</fullName>
    </alternativeName>
</protein>
<reference evidence="15 16" key="1">
    <citation type="submission" date="2016-04" db="EMBL/GenBank/DDBJ databases">
        <title>First whole genome shotgun sequence of the bacterium Enteractinococcus sp. strain UASWS1574.</title>
        <authorList>
            <person name="Crovadore J."/>
            <person name="Chablais R."/>
            <person name="Lefort F."/>
        </authorList>
    </citation>
    <scope>NUCLEOTIDE SEQUENCE [LARGE SCALE GENOMIC DNA]</scope>
    <source>
        <strain evidence="15 16">UASWS1574</strain>
    </source>
</reference>
<dbReference type="InterPro" id="IPR014729">
    <property type="entry name" value="Rossmann-like_a/b/a_fold"/>
</dbReference>
<evidence type="ECO:0000313" key="15">
    <source>
        <dbReference type="EMBL" id="OAV59766.1"/>
    </source>
</evidence>
<dbReference type="SUPFAM" id="SSF52374">
    <property type="entry name" value="Nucleotidylyl transferase"/>
    <property type="match status" value="1"/>
</dbReference>